<evidence type="ECO:0000313" key="8">
    <source>
        <dbReference type="Proteomes" id="UP001050691"/>
    </source>
</evidence>
<feature type="transmembrane region" description="Helical" evidence="6">
    <location>
        <begin position="392"/>
        <end position="410"/>
    </location>
</feature>
<feature type="transmembrane region" description="Helical" evidence="6">
    <location>
        <begin position="78"/>
        <end position="99"/>
    </location>
</feature>
<evidence type="ECO:0000256" key="1">
    <source>
        <dbReference type="ARBA" id="ARBA00004141"/>
    </source>
</evidence>
<dbReference type="InterPro" id="IPR001248">
    <property type="entry name" value="Pur-cyt_permease"/>
</dbReference>
<dbReference type="InterPro" id="IPR045225">
    <property type="entry name" value="Uracil/uridine/allantoin_perm"/>
</dbReference>
<evidence type="ECO:0000256" key="2">
    <source>
        <dbReference type="ARBA" id="ARBA00008974"/>
    </source>
</evidence>
<comment type="similarity">
    <text evidence="2">Belongs to the purine-cytosine permease (2.A.39) family.</text>
</comment>
<gene>
    <name evidence="7" type="ORF">Clacol_004690</name>
</gene>
<dbReference type="PANTHER" id="PTHR30618:SF0">
    <property type="entry name" value="PURINE-URACIL PERMEASE NCS1"/>
    <property type="match status" value="1"/>
</dbReference>
<dbReference type="GO" id="GO:0015205">
    <property type="term" value="F:nucleobase transmembrane transporter activity"/>
    <property type="evidence" value="ECO:0007669"/>
    <property type="project" value="TreeGrafter"/>
</dbReference>
<keyword evidence="5 6" id="KW-0472">Membrane</keyword>
<evidence type="ECO:0000256" key="5">
    <source>
        <dbReference type="ARBA" id="ARBA00023136"/>
    </source>
</evidence>
<comment type="caution">
    <text evidence="7">The sequence shown here is derived from an EMBL/GenBank/DDBJ whole genome shotgun (WGS) entry which is preliminary data.</text>
</comment>
<organism evidence="7 8">
    <name type="scientific">Clathrus columnatus</name>
    <dbReference type="NCBI Taxonomy" id="1419009"/>
    <lineage>
        <taxon>Eukaryota</taxon>
        <taxon>Fungi</taxon>
        <taxon>Dikarya</taxon>
        <taxon>Basidiomycota</taxon>
        <taxon>Agaricomycotina</taxon>
        <taxon>Agaricomycetes</taxon>
        <taxon>Phallomycetidae</taxon>
        <taxon>Phallales</taxon>
        <taxon>Clathraceae</taxon>
        <taxon>Clathrus</taxon>
    </lineage>
</organism>
<proteinExistence type="inferred from homology"/>
<dbReference type="GO" id="GO:0005886">
    <property type="term" value="C:plasma membrane"/>
    <property type="evidence" value="ECO:0007669"/>
    <property type="project" value="TreeGrafter"/>
</dbReference>
<dbReference type="AlphaFoldDB" id="A0AAV5ACM3"/>
<evidence type="ECO:0000256" key="3">
    <source>
        <dbReference type="ARBA" id="ARBA00022692"/>
    </source>
</evidence>
<comment type="subcellular location">
    <subcellularLocation>
        <location evidence="1">Membrane</location>
        <topology evidence="1">Multi-pass membrane protein</topology>
    </subcellularLocation>
</comment>
<feature type="transmembrane region" description="Helical" evidence="6">
    <location>
        <begin position="346"/>
        <end position="371"/>
    </location>
</feature>
<dbReference type="Proteomes" id="UP001050691">
    <property type="component" value="Unassembled WGS sequence"/>
</dbReference>
<keyword evidence="3 6" id="KW-0812">Transmembrane</keyword>
<feature type="transmembrane region" description="Helical" evidence="6">
    <location>
        <begin position="322"/>
        <end position="340"/>
    </location>
</feature>
<accession>A0AAV5ACM3</accession>
<feature type="transmembrane region" description="Helical" evidence="6">
    <location>
        <begin position="49"/>
        <end position="71"/>
    </location>
</feature>
<dbReference type="Pfam" id="PF02133">
    <property type="entry name" value="Transp_cyt_pur"/>
    <property type="match status" value="2"/>
</dbReference>
<evidence type="ECO:0000313" key="7">
    <source>
        <dbReference type="EMBL" id="GJJ10464.1"/>
    </source>
</evidence>
<evidence type="ECO:0000256" key="6">
    <source>
        <dbReference type="SAM" id="Phobius"/>
    </source>
</evidence>
<feature type="transmembrane region" description="Helical" evidence="6">
    <location>
        <begin position="119"/>
        <end position="137"/>
    </location>
</feature>
<evidence type="ECO:0000256" key="4">
    <source>
        <dbReference type="ARBA" id="ARBA00022989"/>
    </source>
</evidence>
<reference evidence="7" key="1">
    <citation type="submission" date="2021-10" db="EMBL/GenBank/DDBJ databases">
        <title>De novo Genome Assembly of Clathrus columnatus (Basidiomycota, Fungi) Using Illumina and Nanopore Sequence Data.</title>
        <authorList>
            <person name="Ogiso-Tanaka E."/>
            <person name="Itagaki H."/>
            <person name="Hosoya T."/>
            <person name="Hosaka K."/>
        </authorList>
    </citation>
    <scope>NUCLEOTIDE SEQUENCE</scope>
    <source>
        <strain evidence="7">MO-923</strain>
    </source>
</reference>
<protein>
    <submittedName>
        <fullName evidence="7">Uncharacterized protein</fullName>
    </submittedName>
</protein>
<name>A0AAV5ACM3_9AGAM</name>
<keyword evidence="8" id="KW-1185">Reference proteome</keyword>
<keyword evidence="4 6" id="KW-1133">Transmembrane helix</keyword>
<dbReference type="EMBL" id="BPWL01000005">
    <property type="protein sequence ID" value="GJJ10464.1"/>
    <property type="molecule type" value="Genomic_DNA"/>
</dbReference>
<dbReference type="Gene3D" id="1.10.4160.10">
    <property type="entry name" value="Hydantoin permease"/>
    <property type="match status" value="2"/>
</dbReference>
<sequence>MPFSLEPYLAKLEVRKSPSSFAPPGTHWSNRDLDPVPPKKRTWTMFNYFTYWLSDAFSIATWEIASTILAIGLSWRDAIPIILVGYFITMVFIVLNGLVGARLHVPFSVVNRSSMGFGLAYWSIFSRAVLACFWLGVQSANGGDCMTQMLRPVDPGYMANYRAYMHIINNDLVICENWGWSNIRATSGIAWIDPKLGMAAYRGFDPRVKQMLELGHRKLCDSGGEVRYMPPYQLLHQQETYCVRRKFVMLSHWLTNLGKILDGGLFWNPLQLIDHWDNRPAVFFAAFSFALATMGTNISANSLSAANDFSALFPRYVNIPRGSFLCAVIGGWLCVPWLVLADATSFLTFMSGYTVFIAPIIGIMASDYWILHRCKVDVPSMYQPHGRYWYTYGINWRALVAMLLTVPPMLPGLAQAITPSVLAGGTAHLYVSVLLYRDFLPYKDLVICTGVSKQLRDIIDASAVLEYILELGIAGLQDSSHILPDNNRRKHPTSDLLRALREREYAWSTLTCNSSWTIPVNKRYVVWELCGPIFAGCYLSGPTPPLHGIAFNMMEVYDLRDRKSRAPFCRLVLNKSFYNFSMDAGQDLLVMVEEVAPLAYVQSIEPASRLTNIHPSLVWKLHIRALSSGLPYNQVYPFTCSESRTRSKYHEPHVIHIPVAHEDWINENGYPGATDIQILGDAVLFAQRRGPSGSGSIAVVNWKTSQIRFITYPSCGDWCCTLLAQNELLVAGRANYRRAPLLEYYTLNDDNPHSKSYSSSTFMKWNSPRVVFELPFVKYSTSRASVRGTWRPAYCYTQASFTPKPFSPFVTACHSSSSPFYYPSTPQLIAIRFIDTSAIGPSLRSRKRTKVDMFIHIGQLRKLRNANDSKKTVESISSSITPVLWDDWGPATTRILNGILPKCWQRNIRGYRVVLPSGPPNSTDNNRGGMVLDFNSDLWDRSVDKVIWHPSSIILGEDTSEYPHNSIRKHNSSTIVTGLPYRQIIPSRYIAPYAQGETSRIGFDSNYVMLGDDVVCAEMDPVEFGALKAFRILHFGNP</sequence>
<dbReference type="PANTHER" id="PTHR30618">
    <property type="entry name" value="NCS1 FAMILY PURINE/PYRIMIDINE TRANSPORTER"/>
    <property type="match status" value="1"/>
</dbReference>